<dbReference type="Gene3D" id="3.10.180.10">
    <property type="entry name" value="2,3-Dihydroxybiphenyl 1,2-Dioxygenase, domain 1"/>
    <property type="match status" value="1"/>
</dbReference>
<dbReference type="GO" id="GO:0051213">
    <property type="term" value="F:dioxygenase activity"/>
    <property type="evidence" value="ECO:0007669"/>
    <property type="project" value="UniProtKB-KW"/>
</dbReference>
<evidence type="ECO:0000313" key="3">
    <source>
        <dbReference type="Proteomes" id="UP000272400"/>
    </source>
</evidence>
<organism evidence="2 3">
    <name type="scientific">Actinocorallia herbida</name>
    <dbReference type="NCBI Taxonomy" id="58109"/>
    <lineage>
        <taxon>Bacteria</taxon>
        <taxon>Bacillati</taxon>
        <taxon>Actinomycetota</taxon>
        <taxon>Actinomycetes</taxon>
        <taxon>Streptosporangiales</taxon>
        <taxon>Thermomonosporaceae</taxon>
        <taxon>Actinocorallia</taxon>
    </lineage>
</organism>
<evidence type="ECO:0000313" key="2">
    <source>
        <dbReference type="EMBL" id="ROO88701.1"/>
    </source>
</evidence>
<dbReference type="PANTHER" id="PTHR21366">
    <property type="entry name" value="GLYOXALASE FAMILY PROTEIN"/>
    <property type="match status" value="1"/>
</dbReference>
<dbReference type="AlphaFoldDB" id="A0A3N1D582"/>
<dbReference type="PROSITE" id="PS51819">
    <property type="entry name" value="VOC"/>
    <property type="match status" value="1"/>
</dbReference>
<reference evidence="2 3" key="1">
    <citation type="submission" date="2018-11" db="EMBL/GenBank/DDBJ databases">
        <title>Sequencing the genomes of 1000 actinobacteria strains.</title>
        <authorList>
            <person name="Klenk H.-P."/>
        </authorList>
    </citation>
    <scope>NUCLEOTIDE SEQUENCE [LARGE SCALE GENOMIC DNA]</scope>
    <source>
        <strain evidence="2 3">DSM 44254</strain>
    </source>
</reference>
<dbReference type="InterPro" id="IPR037523">
    <property type="entry name" value="VOC_core"/>
</dbReference>
<proteinExistence type="predicted"/>
<dbReference type="PANTHER" id="PTHR21366:SF14">
    <property type="entry name" value="GLYOXALASE DOMAIN-CONTAINING PROTEIN 5"/>
    <property type="match status" value="1"/>
</dbReference>
<accession>A0A3N1D582</accession>
<dbReference type="InterPro" id="IPR004360">
    <property type="entry name" value="Glyas_Fos-R_dOase_dom"/>
</dbReference>
<dbReference type="CDD" id="cd07253">
    <property type="entry name" value="GLOD5"/>
    <property type="match status" value="1"/>
</dbReference>
<dbReference type="InterPro" id="IPR029068">
    <property type="entry name" value="Glyas_Bleomycin-R_OHBP_Dase"/>
</dbReference>
<dbReference type="Proteomes" id="UP000272400">
    <property type="component" value="Unassembled WGS sequence"/>
</dbReference>
<protein>
    <submittedName>
        <fullName evidence="2">Catechol 2,3-dioxygenase-like lactoylglutathione lyase family enzyme</fullName>
    </submittedName>
</protein>
<dbReference type="GO" id="GO:0016829">
    <property type="term" value="F:lyase activity"/>
    <property type="evidence" value="ECO:0007669"/>
    <property type="project" value="UniProtKB-KW"/>
</dbReference>
<feature type="domain" description="VOC" evidence="1">
    <location>
        <begin position="16"/>
        <end position="137"/>
    </location>
</feature>
<dbReference type="Pfam" id="PF00903">
    <property type="entry name" value="Glyoxalase"/>
    <property type="match status" value="1"/>
</dbReference>
<keyword evidence="2" id="KW-0560">Oxidoreductase</keyword>
<dbReference type="EMBL" id="RJKE01000001">
    <property type="protein sequence ID" value="ROO88701.1"/>
    <property type="molecule type" value="Genomic_DNA"/>
</dbReference>
<keyword evidence="2" id="KW-0223">Dioxygenase</keyword>
<keyword evidence="2" id="KW-0456">Lyase</keyword>
<name>A0A3N1D582_9ACTN</name>
<gene>
    <name evidence="2" type="ORF">EDD29_6376</name>
</gene>
<sequence length="143" mass="15008">MAGRGAGNEVRVRISRLDHLVLTVADAERSAAFYRDVLGMREAPAEPGRHAVAFGPSKINFHEHGHGSAPHAQAPTPGGADFCLVLEGTTLGEARTELAAHGVPVEEGPVTRVGALGSMTSLYLRDPDGNLIELAVYAGEDDD</sequence>
<comment type="caution">
    <text evidence="2">The sequence shown here is derived from an EMBL/GenBank/DDBJ whole genome shotgun (WGS) entry which is preliminary data.</text>
</comment>
<keyword evidence="3" id="KW-1185">Reference proteome</keyword>
<evidence type="ECO:0000259" key="1">
    <source>
        <dbReference type="PROSITE" id="PS51819"/>
    </source>
</evidence>
<dbReference type="InterPro" id="IPR050383">
    <property type="entry name" value="GlyoxalaseI/FosfomycinResist"/>
</dbReference>
<dbReference type="SUPFAM" id="SSF54593">
    <property type="entry name" value="Glyoxalase/Bleomycin resistance protein/Dihydroxybiphenyl dioxygenase"/>
    <property type="match status" value="1"/>
</dbReference>